<sequence length="466" mass="50074">MLLAGVQTLVGRAREDFGGPDTPRQPQGAAVKGEFPVAATSSPGSVRVLSANMWGVPTSPLVRKRLRTLGAVLADYDLIALQEVWHVRDRALVRELAADAGLTYTHAFCHGSGMAVWPGQHGTGLMIISRWPIVDVAYHRFSVTGRPYAFHQADYYGAKGIGWVRVASPHGLIDVFDTHLVAQYSADPHDEYSKTRLGQAFEHASFVSSVAGSTPFGGAGYVLPDGSRAVGPVILVVDMGDFNAPPNSLVVAAVHHLCGLRDAYAESDDGRAGKPGFTGEGPTGEAQRMDYIFYAYAPHQPWLLEYARPLDDLVVPGEQPAVPVSDHAPVAASFRLVDSSTLLPLPLPQLPAAGTRDQTLTELVAEIEAGVVEIAARRNRHKLRFWRALAGLVAILLLSLFVSSRYAYTVVAIATYGSSAGQLFGGLLVQALSIGLVSVLPLMFMAVVLAGYVCVEFFLAWYTRGW</sequence>
<evidence type="ECO:0000256" key="2">
    <source>
        <dbReference type="ARBA" id="ARBA00004760"/>
    </source>
</evidence>
<evidence type="ECO:0000256" key="3">
    <source>
        <dbReference type="ARBA" id="ARBA00004991"/>
    </source>
</evidence>
<dbReference type="InterPro" id="IPR005135">
    <property type="entry name" value="Endo/exonuclease/phosphatase"/>
</dbReference>
<dbReference type="PANTHER" id="PTHR16320">
    <property type="entry name" value="SPHINGOMYELINASE FAMILY MEMBER"/>
    <property type="match status" value="1"/>
</dbReference>
<comment type="subcellular location">
    <subcellularLocation>
        <location evidence="1">Membrane</location>
        <topology evidence="1">Multi-pass membrane protein</topology>
    </subcellularLocation>
</comment>
<keyword evidence="12 13" id="KW-0472">Membrane</keyword>
<protein>
    <submittedName>
        <fullName evidence="15">Sphingomyelin phosphodiesterase 2</fullName>
    </submittedName>
</protein>
<dbReference type="PANTHER" id="PTHR16320:SF24">
    <property type="entry name" value="PHOSPHODIESTERASE, PUTATIVE-RELATED"/>
    <property type="match status" value="1"/>
</dbReference>
<evidence type="ECO:0000256" key="10">
    <source>
        <dbReference type="ARBA" id="ARBA00022989"/>
    </source>
</evidence>
<evidence type="ECO:0000256" key="5">
    <source>
        <dbReference type="ARBA" id="ARBA00022692"/>
    </source>
</evidence>
<dbReference type="AlphaFoldDB" id="A0A0L0DJ24"/>
<dbReference type="STRING" id="461836.A0A0L0DJ24"/>
<dbReference type="SUPFAM" id="SSF56219">
    <property type="entry name" value="DNase I-like"/>
    <property type="match status" value="1"/>
</dbReference>
<dbReference type="Pfam" id="PF03372">
    <property type="entry name" value="Exo_endo_phos"/>
    <property type="match status" value="1"/>
</dbReference>
<name>A0A0L0DJ24_THETB</name>
<keyword evidence="16" id="KW-1185">Reference proteome</keyword>
<evidence type="ECO:0000256" key="8">
    <source>
        <dbReference type="ARBA" id="ARBA00022842"/>
    </source>
</evidence>
<keyword evidence="7" id="KW-0378">Hydrolase</keyword>
<dbReference type="GO" id="GO:0004767">
    <property type="term" value="F:sphingomyelin phosphodiesterase activity"/>
    <property type="evidence" value="ECO:0007669"/>
    <property type="project" value="InterPro"/>
</dbReference>
<evidence type="ECO:0000256" key="1">
    <source>
        <dbReference type="ARBA" id="ARBA00004141"/>
    </source>
</evidence>
<dbReference type="EMBL" id="GL349466">
    <property type="protein sequence ID" value="KNC51333.1"/>
    <property type="molecule type" value="Genomic_DNA"/>
</dbReference>
<comment type="pathway">
    <text evidence="3">Sphingolipid metabolism.</text>
</comment>
<comment type="similarity">
    <text evidence="4">Belongs to the neutral sphingomyelinase family.</text>
</comment>
<keyword evidence="8" id="KW-0460">Magnesium</keyword>
<evidence type="ECO:0000313" key="15">
    <source>
        <dbReference type="EMBL" id="KNC51333.1"/>
    </source>
</evidence>
<dbReference type="eggNOG" id="KOG3873">
    <property type="taxonomic scope" value="Eukaryota"/>
</dbReference>
<dbReference type="Gene3D" id="3.60.10.10">
    <property type="entry name" value="Endonuclease/exonuclease/phosphatase"/>
    <property type="match status" value="1"/>
</dbReference>
<feature type="transmembrane region" description="Helical" evidence="13">
    <location>
        <begin position="408"/>
        <end position="429"/>
    </location>
</feature>
<dbReference type="RefSeq" id="XP_013756253.1">
    <property type="nucleotide sequence ID" value="XM_013900799.1"/>
</dbReference>
<evidence type="ECO:0000256" key="6">
    <source>
        <dbReference type="ARBA" id="ARBA00022723"/>
    </source>
</evidence>
<evidence type="ECO:0000256" key="4">
    <source>
        <dbReference type="ARBA" id="ARBA00006335"/>
    </source>
</evidence>
<feature type="transmembrane region" description="Helical" evidence="13">
    <location>
        <begin position="385"/>
        <end position="402"/>
    </location>
</feature>
<evidence type="ECO:0000256" key="9">
    <source>
        <dbReference type="ARBA" id="ARBA00022919"/>
    </source>
</evidence>
<dbReference type="GO" id="GO:0016020">
    <property type="term" value="C:membrane"/>
    <property type="evidence" value="ECO:0007669"/>
    <property type="project" value="UniProtKB-SubCell"/>
</dbReference>
<evidence type="ECO:0000256" key="12">
    <source>
        <dbReference type="ARBA" id="ARBA00023136"/>
    </source>
</evidence>
<reference evidence="15 16" key="1">
    <citation type="submission" date="2010-05" db="EMBL/GenBank/DDBJ databases">
        <title>The Genome Sequence of Thecamonas trahens ATCC 50062.</title>
        <authorList>
            <consortium name="The Broad Institute Genome Sequencing Platform"/>
            <person name="Russ C."/>
            <person name="Cuomo C."/>
            <person name="Shea T."/>
            <person name="Young S.K."/>
            <person name="Zeng Q."/>
            <person name="Koehrsen M."/>
            <person name="Haas B."/>
            <person name="Borodovsky M."/>
            <person name="Guigo R."/>
            <person name="Alvarado L."/>
            <person name="Berlin A."/>
            <person name="Bochicchio J."/>
            <person name="Borenstein D."/>
            <person name="Chapman S."/>
            <person name="Chen Z."/>
            <person name="Freedman E."/>
            <person name="Gellesch M."/>
            <person name="Goldberg J."/>
            <person name="Griggs A."/>
            <person name="Gujja S."/>
            <person name="Heilman E."/>
            <person name="Heiman D."/>
            <person name="Hepburn T."/>
            <person name="Howarth C."/>
            <person name="Jen D."/>
            <person name="Larson L."/>
            <person name="Mehta T."/>
            <person name="Park D."/>
            <person name="Pearson M."/>
            <person name="Roberts A."/>
            <person name="Saif S."/>
            <person name="Shenoy N."/>
            <person name="Sisk P."/>
            <person name="Stolte C."/>
            <person name="Sykes S."/>
            <person name="Thomson T."/>
            <person name="Walk T."/>
            <person name="White J."/>
            <person name="Yandava C."/>
            <person name="Burger G."/>
            <person name="Gray M.W."/>
            <person name="Holland P.W.H."/>
            <person name="King N."/>
            <person name="Lang F.B.F."/>
            <person name="Roger A.J."/>
            <person name="Ruiz-Trillo I."/>
            <person name="Lander E."/>
            <person name="Nusbaum C."/>
        </authorList>
    </citation>
    <scope>NUCLEOTIDE SEQUENCE [LARGE SCALE GENOMIC DNA]</scope>
    <source>
        <strain evidence="15 16">ATCC 50062</strain>
    </source>
</reference>
<keyword evidence="9" id="KW-0746">Sphingolipid metabolism</keyword>
<feature type="domain" description="Endonuclease/exonuclease/phosphatase" evidence="14">
    <location>
        <begin position="49"/>
        <end position="327"/>
    </location>
</feature>
<gene>
    <name evidence="15" type="ORF">AMSG_07347</name>
</gene>
<evidence type="ECO:0000256" key="13">
    <source>
        <dbReference type="SAM" id="Phobius"/>
    </source>
</evidence>
<comment type="pathway">
    <text evidence="2">Lipid metabolism; sphingolipid metabolism.</text>
</comment>
<dbReference type="GO" id="GO:0006665">
    <property type="term" value="P:sphingolipid metabolic process"/>
    <property type="evidence" value="ECO:0007669"/>
    <property type="project" value="UniProtKB-KW"/>
</dbReference>
<evidence type="ECO:0000256" key="7">
    <source>
        <dbReference type="ARBA" id="ARBA00022801"/>
    </source>
</evidence>
<dbReference type="Proteomes" id="UP000054408">
    <property type="component" value="Unassembled WGS sequence"/>
</dbReference>
<feature type="transmembrane region" description="Helical" evidence="13">
    <location>
        <begin position="436"/>
        <end position="462"/>
    </location>
</feature>
<dbReference type="GO" id="GO:0046872">
    <property type="term" value="F:metal ion binding"/>
    <property type="evidence" value="ECO:0007669"/>
    <property type="project" value="UniProtKB-KW"/>
</dbReference>
<accession>A0A0L0DJ24</accession>
<dbReference type="OrthoDB" id="387657at2759"/>
<evidence type="ECO:0000313" key="16">
    <source>
        <dbReference type="Proteomes" id="UP000054408"/>
    </source>
</evidence>
<dbReference type="InterPro" id="IPR036691">
    <property type="entry name" value="Endo/exonu/phosph_ase_sf"/>
</dbReference>
<keyword evidence="6" id="KW-0479">Metal-binding</keyword>
<keyword evidence="5 13" id="KW-0812">Transmembrane</keyword>
<dbReference type="GeneID" id="25566280"/>
<keyword evidence="10 13" id="KW-1133">Transmembrane helix</keyword>
<dbReference type="InterPro" id="IPR038772">
    <property type="entry name" value="Sph/SMPD2-like"/>
</dbReference>
<keyword evidence="11" id="KW-0443">Lipid metabolism</keyword>
<organism evidence="15 16">
    <name type="scientific">Thecamonas trahens ATCC 50062</name>
    <dbReference type="NCBI Taxonomy" id="461836"/>
    <lineage>
        <taxon>Eukaryota</taxon>
        <taxon>Apusozoa</taxon>
        <taxon>Apusomonadida</taxon>
        <taxon>Apusomonadidae</taxon>
        <taxon>Thecamonas</taxon>
    </lineage>
</organism>
<evidence type="ECO:0000259" key="14">
    <source>
        <dbReference type="Pfam" id="PF03372"/>
    </source>
</evidence>
<proteinExistence type="inferred from homology"/>
<evidence type="ECO:0000256" key="11">
    <source>
        <dbReference type="ARBA" id="ARBA00023098"/>
    </source>
</evidence>